<proteinExistence type="predicted"/>
<accession>A0A653N517</accession>
<sequence length="43" mass="5006">MKNLILYFKIYQNILNLTIAIRPPSKIISLGLIISHTQLLRKL</sequence>
<dbReference type="AlphaFoldDB" id="A0A653N517"/>
<organism evidence="1 2">
    <name type="scientific">Bacillus mycoides</name>
    <dbReference type="NCBI Taxonomy" id="1405"/>
    <lineage>
        <taxon>Bacteria</taxon>
        <taxon>Bacillati</taxon>
        <taxon>Bacillota</taxon>
        <taxon>Bacilli</taxon>
        <taxon>Bacillales</taxon>
        <taxon>Bacillaceae</taxon>
        <taxon>Bacillus</taxon>
        <taxon>Bacillus cereus group</taxon>
    </lineage>
</organism>
<dbReference type="EMBL" id="CABWMC010000002">
    <property type="protein sequence ID" value="VXB12497.1"/>
    <property type="molecule type" value="Genomic_DNA"/>
</dbReference>
<evidence type="ECO:0000313" key="1">
    <source>
        <dbReference type="EMBL" id="VXB12497.1"/>
    </source>
</evidence>
<gene>
    <name evidence="1" type="ORF">BACI71_100201</name>
</gene>
<name>A0A653N517_BACMY</name>
<dbReference type="Proteomes" id="UP000437562">
    <property type="component" value="Unassembled WGS sequence"/>
</dbReference>
<reference evidence="1 2" key="1">
    <citation type="submission" date="2019-10" db="EMBL/GenBank/DDBJ databases">
        <authorList>
            <person name="Karimi E."/>
        </authorList>
    </citation>
    <scope>NUCLEOTIDE SEQUENCE [LARGE SCALE GENOMIC DNA]</scope>
    <source>
        <strain evidence="1">Bacillus sp. 71</strain>
    </source>
</reference>
<evidence type="ECO:0000313" key="2">
    <source>
        <dbReference type="Proteomes" id="UP000437562"/>
    </source>
</evidence>
<protein>
    <submittedName>
        <fullName evidence="1">Uncharacterized protein</fullName>
    </submittedName>
</protein>